<evidence type="ECO:0000313" key="1">
    <source>
        <dbReference type="EMBL" id="TCO85333.1"/>
    </source>
</evidence>
<protein>
    <submittedName>
        <fullName evidence="1">Uncharacterized protein</fullName>
    </submittedName>
</protein>
<keyword evidence="2" id="KW-1185">Reference proteome</keyword>
<reference evidence="1 2" key="1">
    <citation type="submission" date="2019-03" db="EMBL/GenBank/DDBJ databases">
        <title>Genomic Encyclopedia of Type Strains, Phase IV (KMG-IV): sequencing the most valuable type-strain genomes for metagenomic binning, comparative biology and taxonomic classification.</title>
        <authorList>
            <person name="Goeker M."/>
        </authorList>
    </citation>
    <scope>NUCLEOTIDE SEQUENCE [LARGE SCALE GENOMIC DNA]</scope>
    <source>
        <strain evidence="1 2">DSM 28559</strain>
    </source>
</reference>
<dbReference type="OrthoDB" id="2026008at2"/>
<dbReference type="EMBL" id="SLXA01000003">
    <property type="protein sequence ID" value="TCO85333.1"/>
    <property type="molecule type" value="Genomic_DNA"/>
</dbReference>
<dbReference type="RefSeq" id="WP_132089472.1">
    <property type="nucleotide sequence ID" value="NZ_JANKAQ010000003.1"/>
</dbReference>
<dbReference type="AlphaFoldDB" id="A0A4R2LB54"/>
<sequence length="343" mass="40181">MKKIERFNNSANYCNTAFDFGFRTDKIPDKPVYSAREDEEVFLTVLPFNATPIEEIEQKFDDVDFAMIEEIARSKYLSSLQVYQFVRLRGLHVQRAGSDRRLKKMLKLRVIREYEIKASDTLRGLKVYDLDFKGFQIARQRGVTFNKGNQYISTRKKQELALFDTAEDMKRILVGNMIILADLMNGVALDRFGIMETMRLAQKLPVMDGCILRTAANIQLDEESILLYEVVRSTPHSMRKLADKVTRYYTLANHPRYRENNYYGHASVPQLVICGESYEHCVKIDQYLRSRDLINEKDSLLYTDDLLYVQRTLQNLYELDKDGHRTWYRLPARQSVAEMERSA</sequence>
<evidence type="ECO:0000313" key="2">
    <source>
        <dbReference type="Proteomes" id="UP000295711"/>
    </source>
</evidence>
<gene>
    <name evidence="1" type="ORF">EV212_10354</name>
</gene>
<organism evidence="1 2">
    <name type="scientific">Frisingicoccus caecimuris</name>
    <dbReference type="NCBI Taxonomy" id="1796636"/>
    <lineage>
        <taxon>Bacteria</taxon>
        <taxon>Bacillati</taxon>
        <taxon>Bacillota</taxon>
        <taxon>Clostridia</taxon>
        <taxon>Lachnospirales</taxon>
        <taxon>Lachnospiraceae</taxon>
        <taxon>Frisingicoccus</taxon>
    </lineage>
</organism>
<accession>A0A4R2LB54</accession>
<name>A0A4R2LB54_9FIRM</name>
<proteinExistence type="predicted"/>
<dbReference type="Proteomes" id="UP000295711">
    <property type="component" value="Unassembled WGS sequence"/>
</dbReference>
<comment type="caution">
    <text evidence="1">The sequence shown here is derived from an EMBL/GenBank/DDBJ whole genome shotgun (WGS) entry which is preliminary data.</text>
</comment>